<sequence>MVVEQLWIIHKALAGTNFCCFNSAEEWQFRDGRPSVKEAADLRPAASLKLKEKKERGGRNIDKGDSCTGRQRRECIKILRSFHHASSLVNIDLTRLQEPLPTNPTPRPRTDIQESIEFCHYFALSNFRIRIRAHQIAGLNATECDFLPSFDNLAMAAFQQYNQAYSAASTTTPPSFDQLSDAQLLHGSRLTLRDPKAQTFEVICELHNQHAAEVYCDDELKQLFFSTEELMKRIATSFLCSELWQPIDPEFPAFEPSPMISFRHSLPKLTKPLIQDLAYPKPFDDPQNDDLRYPQPRSDAIHRRKVELEREIAKKMVEWLEIAEPANYYGRQMVKALKTDSRFVGDFLYGQTHPGKNKHTNDPFYQQLKSNFPVPSYRTPYIPDLNHDENTCPGCANYTIRHQNAISNSLLRDSDPTALVSNDEDVHMSSPPLRPVIQPLSPPDPEILSVPLESLPKIKNRAFVDVPSLKSQGKRHARDPTPSESGSDDEWQPDATSAKRKAPEEPVPVKSAKKPKPGAFKASSKAPQNPKSEPKIVDLAAIRDWVSKPLRNTPAIYFAYPSYTDSDLLPSIPWNNNDDQQIHPPSASERVNRISNYASPQMNIRPMEMWRSTTPPPVVSNRSFSRVQGNFSLSHTPGVIYLLPRDPCKLCVRQGFVCAYPKLACFSWDDPEPEKNRRCLGCRWRSQKCVLEEQDEPHLRPYQWDGYKFVPFHHRRPFVAPIDNNLTPTTERWRDIDTETDKGNAEAGPSGSS</sequence>
<reference evidence="2 3" key="1">
    <citation type="journal article" date="2019" name="Nat. Ecol. Evol.">
        <title>Megaphylogeny resolves global patterns of mushroom evolution.</title>
        <authorList>
            <person name="Varga T."/>
            <person name="Krizsan K."/>
            <person name="Foldi C."/>
            <person name="Dima B."/>
            <person name="Sanchez-Garcia M."/>
            <person name="Sanchez-Ramirez S."/>
            <person name="Szollosi G.J."/>
            <person name="Szarkandi J.G."/>
            <person name="Papp V."/>
            <person name="Albert L."/>
            <person name="Andreopoulos W."/>
            <person name="Angelini C."/>
            <person name="Antonin V."/>
            <person name="Barry K.W."/>
            <person name="Bougher N.L."/>
            <person name="Buchanan P."/>
            <person name="Buyck B."/>
            <person name="Bense V."/>
            <person name="Catcheside P."/>
            <person name="Chovatia M."/>
            <person name="Cooper J."/>
            <person name="Damon W."/>
            <person name="Desjardin D."/>
            <person name="Finy P."/>
            <person name="Geml J."/>
            <person name="Haridas S."/>
            <person name="Hughes K."/>
            <person name="Justo A."/>
            <person name="Karasinski D."/>
            <person name="Kautmanova I."/>
            <person name="Kiss B."/>
            <person name="Kocsube S."/>
            <person name="Kotiranta H."/>
            <person name="LaButti K.M."/>
            <person name="Lechner B.E."/>
            <person name="Liimatainen K."/>
            <person name="Lipzen A."/>
            <person name="Lukacs Z."/>
            <person name="Mihaltcheva S."/>
            <person name="Morgado L.N."/>
            <person name="Niskanen T."/>
            <person name="Noordeloos M.E."/>
            <person name="Ohm R.A."/>
            <person name="Ortiz-Santana B."/>
            <person name="Ovrebo C."/>
            <person name="Racz N."/>
            <person name="Riley R."/>
            <person name="Savchenko A."/>
            <person name="Shiryaev A."/>
            <person name="Soop K."/>
            <person name="Spirin V."/>
            <person name="Szebenyi C."/>
            <person name="Tomsovsky M."/>
            <person name="Tulloss R.E."/>
            <person name="Uehling J."/>
            <person name="Grigoriev I.V."/>
            <person name="Vagvolgyi C."/>
            <person name="Papp T."/>
            <person name="Martin F.M."/>
            <person name="Miettinen O."/>
            <person name="Hibbett D.S."/>
            <person name="Nagy L.G."/>
        </authorList>
    </citation>
    <scope>NUCLEOTIDE SEQUENCE [LARGE SCALE GENOMIC DNA]</scope>
    <source>
        <strain evidence="2 3">CBS 962.96</strain>
    </source>
</reference>
<dbReference type="EMBL" id="ML179209">
    <property type="protein sequence ID" value="THU95053.1"/>
    <property type="molecule type" value="Genomic_DNA"/>
</dbReference>
<evidence type="ECO:0000313" key="2">
    <source>
        <dbReference type="EMBL" id="THU95053.1"/>
    </source>
</evidence>
<dbReference type="Proteomes" id="UP000297245">
    <property type="component" value="Unassembled WGS sequence"/>
</dbReference>
<dbReference type="AlphaFoldDB" id="A0A4S8M0G2"/>
<accession>A0A4S8M0G2</accession>
<gene>
    <name evidence="2" type="ORF">K435DRAFT_859907</name>
</gene>
<organism evidence="2 3">
    <name type="scientific">Dendrothele bispora (strain CBS 962.96)</name>
    <dbReference type="NCBI Taxonomy" id="1314807"/>
    <lineage>
        <taxon>Eukaryota</taxon>
        <taxon>Fungi</taxon>
        <taxon>Dikarya</taxon>
        <taxon>Basidiomycota</taxon>
        <taxon>Agaricomycotina</taxon>
        <taxon>Agaricomycetes</taxon>
        <taxon>Agaricomycetidae</taxon>
        <taxon>Agaricales</taxon>
        <taxon>Agaricales incertae sedis</taxon>
        <taxon>Dendrothele</taxon>
    </lineage>
</organism>
<feature type="compositionally biased region" description="Basic and acidic residues" evidence="1">
    <location>
        <begin position="731"/>
        <end position="744"/>
    </location>
</feature>
<feature type="region of interest" description="Disordered" evidence="1">
    <location>
        <begin position="729"/>
        <end position="753"/>
    </location>
</feature>
<feature type="region of interest" description="Disordered" evidence="1">
    <location>
        <begin position="415"/>
        <end position="442"/>
    </location>
</feature>
<protein>
    <submittedName>
        <fullName evidence="2">Uncharacterized protein</fullName>
    </submittedName>
</protein>
<evidence type="ECO:0000256" key="1">
    <source>
        <dbReference type="SAM" id="MobiDB-lite"/>
    </source>
</evidence>
<feature type="region of interest" description="Disordered" evidence="1">
    <location>
        <begin position="466"/>
        <end position="532"/>
    </location>
</feature>
<keyword evidence="3" id="KW-1185">Reference proteome</keyword>
<evidence type="ECO:0000313" key="3">
    <source>
        <dbReference type="Proteomes" id="UP000297245"/>
    </source>
</evidence>
<name>A0A4S8M0G2_DENBC</name>
<proteinExistence type="predicted"/>